<dbReference type="RefSeq" id="WP_002696804.1">
    <property type="nucleotide sequence ID" value="NZ_AAWS01000012.1"/>
</dbReference>
<keyword evidence="4" id="KW-1185">Reference proteome</keyword>
<dbReference type="Proteomes" id="UP000004095">
    <property type="component" value="Unassembled WGS sequence"/>
</dbReference>
<feature type="domain" description="Bacterial sugar transferase" evidence="2">
    <location>
        <begin position="4"/>
        <end position="145"/>
    </location>
</feature>
<dbReference type="EMBL" id="AAWS01000012">
    <property type="protein sequence ID" value="EAY29176.1"/>
    <property type="molecule type" value="Genomic_DNA"/>
</dbReference>
<name>A1ZKF0_MICM2</name>
<evidence type="ECO:0000313" key="3">
    <source>
        <dbReference type="EMBL" id="EAY29176.1"/>
    </source>
</evidence>
<dbReference type="OrthoDB" id="9774190at2"/>
<dbReference type="AlphaFoldDB" id="A1ZKF0"/>
<dbReference type="Pfam" id="PF02397">
    <property type="entry name" value="Bac_transf"/>
    <property type="match status" value="1"/>
</dbReference>
<gene>
    <name evidence="3" type="ORF">M23134_02367</name>
</gene>
<dbReference type="GO" id="GO:0016780">
    <property type="term" value="F:phosphotransferase activity, for other substituted phosphate groups"/>
    <property type="evidence" value="ECO:0007669"/>
    <property type="project" value="TreeGrafter"/>
</dbReference>
<dbReference type="eggNOG" id="COG2148">
    <property type="taxonomic scope" value="Bacteria"/>
</dbReference>
<dbReference type="InterPro" id="IPR003362">
    <property type="entry name" value="Bact_transf"/>
</dbReference>
<keyword evidence="3" id="KW-0808">Transferase</keyword>
<sequence>MLSRIIFLQERIGYQNQPFYIIKLKTMRDLRDEQGNLLPDKQRVTTIGKFLRKTSLDELPQLINILKGDMRLVGPRPLLPEYLPLYTPQQLKRHSVKPGITGWAQVNGRNSLTWQQKFELDLWYVENRSFRLDLKILWLTFLNIFRKRDGDELAEKFNGKN</sequence>
<organism evidence="3 4">
    <name type="scientific">Microscilla marina ATCC 23134</name>
    <dbReference type="NCBI Taxonomy" id="313606"/>
    <lineage>
        <taxon>Bacteria</taxon>
        <taxon>Pseudomonadati</taxon>
        <taxon>Bacteroidota</taxon>
        <taxon>Cytophagia</taxon>
        <taxon>Cytophagales</taxon>
        <taxon>Microscillaceae</taxon>
        <taxon>Microscilla</taxon>
    </lineage>
</organism>
<dbReference type="PANTHER" id="PTHR30576:SF8">
    <property type="entry name" value="UNDECAPRENYL-PHOSPHATE GALACTOSE PHOSPHOTRANSFERASE"/>
    <property type="match status" value="1"/>
</dbReference>
<comment type="similarity">
    <text evidence="1">Belongs to the bacterial sugar transferase family.</text>
</comment>
<evidence type="ECO:0000256" key="1">
    <source>
        <dbReference type="ARBA" id="ARBA00006464"/>
    </source>
</evidence>
<comment type="caution">
    <text evidence="3">The sequence shown here is derived from an EMBL/GenBank/DDBJ whole genome shotgun (WGS) entry which is preliminary data.</text>
</comment>
<protein>
    <submittedName>
        <fullName evidence="3">Sugar transferases involved in lipopolysaccharide synthesis</fullName>
    </submittedName>
</protein>
<dbReference type="PANTHER" id="PTHR30576">
    <property type="entry name" value="COLANIC BIOSYNTHESIS UDP-GLUCOSE LIPID CARRIER TRANSFERASE"/>
    <property type="match status" value="1"/>
</dbReference>
<evidence type="ECO:0000313" key="4">
    <source>
        <dbReference type="Proteomes" id="UP000004095"/>
    </source>
</evidence>
<evidence type="ECO:0000259" key="2">
    <source>
        <dbReference type="Pfam" id="PF02397"/>
    </source>
</evidence>
<reference evidence="3 4" key="1">
    <citation type="submission" date="2007-01" db="EMBL/GenBank/DDBJ databases">
        <authorList>
            <person name="Haygood M."/>
            <person name="Podell S."/>
            <person name="Anderson C."/>
            <person name="Hopkinson B."/>
            <person name="Roe K."/>
            <person name="Barbeau K."/>
            <person name="Gaasterland T."/>
            <person name="Ferriera S."/>
            <person name="Johnson J."/>
            <person name="Kravitz S."/>
            <person name="Beeson K."/>
            <person name="Sutton G."/>
            <person name="Rogers Y.-H."/>
            <person name="Friedman R."/>
            <person name="Frazier M."/>
            <person name="Venter J.C."/>
        </authorList>
    </citation>
    <scope>NUCLEOTIDE SEQUENCE [LARGE SCALE GENOMIC DNA]</scope>
    <source>
        <strain evidence="3 4">ATCC 23134</strain>
    </source>
</reference>
<accession>A1ZKF0</accession>
<proteinExistence type="inferred from homology"/>